<reference evidence="1 2" key="1">
    <citation type="submission" date="2013-05" db="EMBL/GenBank/DDBJ databases">
        <title>Draft genome sequence of Rubidibacter lacunae KORDI 51-2.</title>
        <authorList>
            <person name="Choi D.H."/>
            <person name="Noh J.H."/>
            <person name="Kwon K.-K."/>
            <person name="Lee J.-H."/>
            <person name="Ryu J.-Y."/>
        </authorList>
    </citation>
    <scope>NUCLEOTIDE SEQUENCE [LARGE SCALE GENOMIC DNA]</scope>
    <source>
        <strain evidence="1 2">KORDI 51-2</strain>
    </source>
</reference>
<dbReference type="EMBL" id="ASSJ01000048">
    <property type="protein sequence ID" value="ERN41526.1"/>
    <property type="molecule type" value="Genomic_DNA"/>
</dbReference>
<evidence type="ECO:0000313" key="1">
    <source>
        <dbReference type="EMBL" id="ERN41526.1"/>
    </source>
</evidence>
<dbReference type="Proteomes" id="UP000016960">
    <property type="component" value="Unassembled WGS sequence"/>
</dbReference>
<dbReference type="AlphaFoldDB" id="U5DIN1"/>
<protein>
    <submittedName>
        <fullName evidence="1">Uncharacterized protein</fullName>
    </submittedName>
</protein>
<dbReference type="InParanoid" id="U5DIN1"/>
<sequence>MHCKAPGSGMKERRSPLLNCDRNLPIAITDKLTVRSAPMKRRILLATKQVADPLLQFGVVLDREADLLIALYI</sequence>
<organism evidence="1 2">
    <name type="scientific">Rubidibacter lacunae KORDI 51-2</name>
    <dbReference type="NCBI Taxonomy" id="582515"/>
    <lineage>
        <taxon>Bacteria</taxon>
        <taxon>Bacillati</taxon>
        <taxon>Cyanobacteriota</taxon>
        <taxon>Cyanophyceae</taxon>
        <taxon>Oscillatoriophycideae</taxon>
        <taxon>Chroococcales</taxon>
        <taxon>Aphanothecaceae</taxon>
        <taxon>Rubidibacter</taxon>
    </lineage>
</organism>
<keyword evidence="2" id="KW-1185">Reference proteome</keyword>
<name>U5DIN1_9CHRO</name>
<proteinExistence type="predicted"/>
<gene>
    <name evidence="1" type="ORF">KR51_00018870</name>
</gene>
<accession>U5DIN1</accession>
<evidence type="ECO:0000313" key="2">
    <source>
        <dbReference type="Proteomes" id="UP000016960"/>
    </source>
</evidence>
<comment type="caution">
    <text evidence="1">The sequence shown here is derived from an EMBL/GenBank/DDBJ whole genome shotgun (WGS) entry which is preliminary data.</text>
</comment>